<keyword evidence="5" id="KW-1185">Reference proteome</keyword>
<dbReference type="EMBL" id="MDUX01000002">
    <property type="protein sequence ID" value="KAF7600747.1"/>
    <property type="molecule type" value="Genomic_DNA"/>
</dbReference>
<organism evidence="3 4">
    <name type="scientific">Candidatus Dactylopiibacterium carminicum</name>
    <dbReference type="NCBI Taxonomy" id="857335"/>
    <lineage>
        <taxon>Bacteria</taxon>
        <taxon>Pseudomonadati</taxon>
        <taxon>Pseudomonadota</taxon>
        <taxon>Betaproteobacteria</taxon>
        <taxon>Rhodocyclales</taxon>
        <taxon>Rhodocyclaceae</taxon>
        <taxon>Candidatus Dactylopiibacterium</taxon>
    </lineage>
</organism>
<proteinExistence type="predicted"/>
<dbReference type="AlphaFoldDB" id="A0A272ESV4"/>
<accession>A0A272ESV4</accession>
<gene>
    <name evidence="2" type="ORF">BGI27_01205</name>
    <name evidence="3" type="ORF">CGU29_08655</name>
</gene>
<keyword evidence="1" id="KW-0812">Transmembrane</keyword>
<keyword evidence="1" id="KW-0472">Membrane</keyword>
<reference evidence="3 4" key="2">
    <citation type="submission" date="2017-07" db="EMBL/GenBank/DDBJ databases">
        <title>Candidatus Dactylopiibacterium carminicum, a nitrogen-fixing symbiont of the cochineal insect Dactylopius coccus and Dactylopius opuntiae (Hemiptera: Coccoidea: Dactylopiidae).</title>
        <authorList>
            <person name="Vera A."/>
        </authorList>
    </citation>
    <scope>NUCLEOTIDE SEQUENCE [LARGE SCALE GENOMIC DNA]</scope>
    <source>
        <strain evidence="3 4">NFDCM</strain>
    </source>
</reference>
<reference evidence="2 5" key="1">
    <citation type="submission" date="2016-08" db="EMBL/GenBank/DDBJ databases">
        <title>Candidatus Dactylopiibacterium carminicum genome sequence.</title>
        <authorList>
            <person name="Ramirez-Puebla S.T."/>
            <person name="Ormeno-Orrillo E."/>
            <person name="Vera-Ponce De Leon A."/>
            <person name="Luis L."/>
            <person name="Sanchez-Flores A."/>
            <person name="Monica R."/>
            <person name="Martinez-Romero E."/>
        </authorList>
    </citation>
    <scope>NUCLEOTIDE SEQUENCE [LARGE SCALE GENOMIC DNA]</scope>
    <source>
        <strain evidence="2">END1</strain>
    </source>
</reference>
<keyword evidence="1" id="KW-1133">Transmembrane helix</keyword>
<evidence type="ECO:0000313" key="5">
    <source>
        <dbReference type="Proteomes" id="UP000623509"/>
    </source>
</evidence>
<evidence type="ECO:0000313" key="3">
    <source>
        <dbReference type="EMBL" id="PAS93185.1"/>
    </source>
</evidence>
<dbReference type="Proteomes" id="UP000623509">
    <property type="component" value="Unassembled WGS sequence"/>
</dbReference>
<protein>
    <submittedName>
        <fullName evidence="3">Uncharacterized protein</fullName>
    </submittedName>
</protein>
<evidence type="ECO:0000313" key="2">
    <source>
        <dbReference type="EMBL" id="KAF7600747.1"/>
    </source>
</evidence>
<evidence type="ECO:0000256" key="1">
    <source>
        <dbReference type="SAM" id="Phobius"/>
    </source>
</evidence>
<dbReference type="Proteomes" id="UP000216107">
    <property type="component" value="Unassembled WGS sequence"/>
</dbReference>
<evidence type="ECO:0000313" key="4">
    <source>
        <dbReference type="Proteomes" id="UP000216107"/>
    </source>
</evidence>
<comment type="caution">
    <text evidence="3">The sequence shown here is derived from an EMBL/GenBank/DDBJ whole genome shotgun (WGS) entry which is preliminary data.</text>
</comment>
<feature type="transmembrane region" description="Helical" evidence="1">
    <location>
        <begin position="33"/>
        <end position="61"/>
    </location>
</feature>
<sequence>MGTNCVLRSLAPGYFGRFAAPAPIMNFQPSSEAASVLVAGAAVVVCAWAPCQMTVLARAAAVRHRGRLMRMGFIGMVVKGVKGEAKVSHGCIPGSVSRM</sequence>
<name>A0A272ESV4_9RHOO</name>
<dbReference type="EMBL" id="NMRN01000021">
    <property type="protein sequence ID" value="PAS93185.1"/>
    <property type="molecule type" value="Genomic_DNA"/>
</dbReference>